<name>A0A9X0D311_9CNID</name>
<sequence length="143" mass="15287">MESAKSNEMMMFDDPGIKFENRSSRERILTFVVLAVGIIFLIVGIALIAVSADKNNEASVGKSGSTDKQGGKEEKTTAFVPTEITGSTKNPTETPAPPTTPATSSRCVFSEEAKHRSMDVAIFLSGAVKVALKTQSRYQIGGE</sequence>
<reference evidence="3" key="1">
    <citation type="submission" date="2023-01" db="EMBL/GenBank/DDBJ databases">
        <title>Genome assembly of the deep-sea coral Lophelia pertusa.</title>
        <authorList>
            <person name="Herrera S."/>
            <person name="Cordes E."/>
        </authorList>
    </citation>
    <scope>NUCLEOTIDE SEQUENCE</scope>
    <source>
        <strain evidence="3">USNM1676648</strain>
        <tissue evidence="3">Polyp</tissue>
    </source>
</reference>
<evidence type="ECO:0000256" key="1">
    <source>
        <dbReference type="SAM" id="MobiDB-lite"/>
    </source>
</evidence>
<evidence type="ECO:0000313" key="3">
    <source>
        <dbReference type="EMBL" id="KAJ7385377.1"/>
    </source>
</evidence>
<keyword evidence="2" id="KW-1133">Transmembrane helix</keyword>
<dbReference type="EMBL" id="MU825881">
    <property type="protein sequence ID" value="KAJ7385377.1"/>
    <property type="molecule type" value="Genomic_DNA"/>
</dbReference>
<dbReference type="AlphaFoldDB" id="A0A9X0D311"/>
<keyword evidence="4" id="KW-1185">Reference proteome</keyword>
<dbReference type="Proteomes" id="UP001163046">
    <property type="component" value="Unassembled WGS sequence"/>
</dbReference>
<gene>
    <name evidence="3" type="ORF">OS493_016457</name>
</gene>
<keyword evidence="2" id="KW-0812">Transmembrane</keyword>
<feature type="region of interest" description="Disordered" evidence="1">
    <location>
        <begin position="56"/>
        <end position="107"/>
    </location>
</feature>
<accession>A0A9X0D311</accession>
<keyword evidence="2" id="KW-0472">Membrane</keyword>
<comment type="caution">
    <text evidence="3">The sequence shown here is derived from an EMBL/GenBank/DDBJ whole genome shotgun (WGS) entry which is preliminary data.</text>
</comment>
<protein>
    <submittedName>
        <fullName evidence="3">Uncharacterized protein</fullName>
    </submittedName>
</protein>
<proteinExistence type="predicted"/>
<organism evidence="3 4">
    <name type="scientific">Desmophyllum pertusum</name>
    <dbReference type="NCBI Taxonomy" id="174260"/>
    <lineage>
        <taxon>Eukaryota</taxon>
        <taxon>Metazoa</taxon>
        <taxon>Cnidaria</taxon>
        <taxon>Anthozoa</taxon>
        <taxon>Hexacorallia</taxon>
        <taxon>Scleractinia</taxon>
        <taxon>Caryophylliina</taxon>
        <taxon>Caryophylliidae</taxon>
        <taxon>Desmophyllum</taxon>
    </lineage>
</organism>
<feature type="transmembrane region" description="Helical" evidence="2">
    <location>
        <begin position="28"/>
        <end position="50"/>
    </location>
</feature>
<evidence type="ECO:0000256" key="2">
    <source>
        <dbReference type="SAM" id="Phobius"/>
    </source>
</evidence>
<evidence type="ECO:0000313" key="4">
    <source>
        <dbReference type="Proteomes" id="UP001163046"/>
    </source>
</evidence>